<dbReference type="GO" id="GO:0016887">
    <property type="term" value="F:ATP hydrolysis activity"/>
    <property type="evidence" value="ECO:0007669"/>
    <property type="project" value="RHEA"/>
</dbReference>
<dbReference type="PROSITE" id="PS00039">
    <property type="entry name" value="DEAD_ATP_HELICASE"/>
    <property type="match status" value="1"/>
</dbReference>
<dbReference type="InterPro" id="IPR001650">
    <property type="entry name" value="Helicase_C-like"/>
</dbReference>
<dbReference type="SMART" id="SM01178">
    <property type="entry name" value="DUF4217"/>
    <property type="match status" value="1"/>
</dbReference>
<comment type="domain">
    <text evidence="7">The Q motif is unique to and characteristic of the DEAD box family of RNA helicases and controls ATP binding and hydrolysis.</text>
</comment>
<dbReference type="VEuPathDB" id="AmoebaDB:EHI5A_086190"/>
<keyword evidence="2 6" id="KW-0378">Hydrolase</keyword>
<dbReference type="OMA" id="AVHIKAD"/>
<protein>
    <recommendedName>
        <fullName evidence="7">ATP-dependent RNA helicase</fullName>
        <ecNumber evidence="7">3.6.4.13</ecNumber>
    </recommendedName>
</protein>
<feature type="coiled-coil region" evidence="8">
    <location>
        <begin position="217"/>
        <end position="254"/>
    </location>
</feature>
<dbReference type="InterPro" id="IPR011545">
    <property type="entry name" value="DEAD/DEAH_box_helicase_dom"/>
</dbReference>
<dbReference type="SUPFAM" id="SSF52540">
    <property type="entry name" value="P-loop containing nucleoside triphosphate hydrolases"/>
    <property type="match status" value="1"/>
</dbReference>
<gene>
    <name evidence="11" type="ORF">CL6EHI_165110</name>
</gene>
<evidence type="ECO:0000256" key="6">
    <source>
        <dbReference type="RuleBase" id="RU000492"/>
    </source>
</evidence>
<dbReference type="GO" id="GO:0005524">
    <property type="term" value="F:ATP binding"/>
    <property type="evidence" value="ECO:0007669"/>
    <property type="project" value="UniProtKB-UniRule"/>
</dbReference>
<dbReference type="SMART" id="SM00490">
    <property type="entry name" value="HELICc"/>
    <property type="match status" value="1"/>
</dbReference>
<keyword evidence="5 7" id="KW-0694">RNA-binding</keyword>
<dbReference type="GO" id="GO:0003724">
    <property type="term" value="F:RNA helicase activity"/>
    <property type="evidence" value="ECO:0007669"/>
    <property type="project" value="UniProtKB-EC"/>
</dbReference>
<evidence type="ECO:0000259" key="10">
    <source>
        <dbReference type="PROSITE" id="PS51194"/>
    </source>
</evidence>
<dbReference type="GO" id="GO:0003723">
    <property type="term" value="F:RNA binding"/>
    <property type="evidence" value="ECO:0007669"/>
    <property type="project" value="UniProtKB-UniRule"/>
</dbReference>
<keyword evidence="1 6" id="KW-0547">Nucleotide-binding</keyword>
<dbReference type="VEuPathDB" id="AmoebaDB:EHI_165110"/>
<comment type="function">
    <text evidence="7">RNA helicase.</text>
</comment>
<feature type="domain" description="Helicase ATP-binding" evidence="9">
    <location>
        <begin position="39"/>
        <end position="217"/>
    </location>
</feature>
<organism evidence="11 12">
    <name type="scientific">Entamoeba histolytica</name>
    <dbReference type="NCBI Taxonomy" id="5759"/>
    <lineage>
        <taxon>Eukaryota</taxon>
        <taxon>Amoebozoa</taxon>
        <taxon>Evosea</taxon>
        <taxon>Archamoebae</taxon>
        <taxon>Mastigamoebida</taxon>
        <taxon>Entamoebidae</taxon>
        <taxon>Entamoeba</taxon>
    </lineage>
</organism>
<keyword evidence="8" id="KW-0175">Coiled coil</keyword>
<dbReference type="Gene3D" id="3.40.50.300">
    <property type="entry name" value="P-loop containing nucleotide triphosphate hydrolases"/>
    <property type="match status" value="2"/>
</dbReference>
<dbReference type="SMART" id="SM00487">
    <property type="entry name" value="DEXDc"/>
    <property type="match status" value="1"/>
</dbReference>
<dbReference type="InterPro" id="IPR014001">
    <property type="entry name" value="Helicase_ATP-bd"/>
</dbReference>
<evidence type="ECO:0000256" key="7">
    <source>
        <dbReference type="RuleBase" id="RU365068"/>
    </source>
</evidence>
<dbReference type="Pfam" id="PF00270">
    <property type="entry name" value="DEAD"/>
    <property type="match status" value="1"/>
</dbReference>
<dbReference type="EC" id="3.6.4.13" evidence="7"/>
<reference evidence="11 12" key="1">
    <citation type="submission" date="2016-05" db="EMBL/GenBank/DDBJ databases">
        <title>First whole genome sequencing of Entamoeba histolytica HM1:IMSS-clone-6.</title>
        <authorList>
            <person name="Mukherjee Avik.K."/>
            <person name="Izumyama S."/>
            <person name="Nakada-Tsukui K."/>
            <person name="Nozaki T."/>
        </authorList>
    </citation>
    <scope>NUCLEOTIDE SEQUENCE [LARGE SCALE GENOMIC DNA]</scope>
    <source>
        <strain evidence="11 12">HM1:IMSS clone 6</strain>
    </source>
</reference>
<feature type="domain" description="Helicase C-terminal" evidence="10">
    <location>
        <begin position="282"/>
        <end position="460"/>
    </location>
</feature>
<dbReference type="Proteomes" id="UP000078387">
    <property type="component" value="Unassembled WGS sequence"/>
</dbReference>
<dbReference type="EMBL" id="BDEQ01000001">
    <property type="protein sequence ID" value="GAT95266.1"/>
    <property type="molecule type" value="Genomic_DNA"/>
</dbReference>
<dbReference type="CDD" id="cd18787">
    <property type="entry name" value="SF2_C_DEAD"/>
    <property type="match status" value="1"/>
</dbReference>
<dbReference type="AlphaFoldDB" id="A0A5K1USR0"/>
<dbReference type="PROSITE" id="PS51192">
    <property type="entry name" value="HELICASE_ATP_BIND_1"/>
    <property type="match status" value="1"/>
</dbReference>
<dbReference type="VEuPathDB" id="AmoebaDB:EHI8A_051750"/>
<evidence type="ECO:0000256" key="8">
    <source>
        <dbReference type="SAM" id="Coils"/>
    </source>
</evidence>
<comment type="caution">
    <text evidence="11">The sequence shown here is derived from an EMBL/GenBank/DDBJ whole genome shotgun (WGS) entry which is preliminary data.</text>
</comment>
<evidence type="ECO:0000256" key="2">
    <source>
        <dbReference type="ARBA" id="ARBA00022801"/>
    </source>
</evidence>
<dbReference type="InterPro" id="IPR000629">
    <property type="entry name" value="RNA-helicase_DEAD-box_CS"/>
</dbReference>
<evidence type="ECO:0000313" key="11">
    <source>
        <dbReference type="EMBL" id="GAT95266.1"/>
    </source>
</evidence>
<name>A0A5K1USR0_ENTHI</name>
<evidence type="ECO:0000256" key="3">
    <source>
        <dbReference type="ARBA" id="ARBA00022806"/>
    </source>
</evidence>
<sequence>MSVLSKHPLNSLKINSRLIQTCEDKLQVKTYSHVQYAAIPEILQEKDCLVKAQTGSGKTLAYLLPTITMILNKHPKLKRTDGLFCLILTPTRELTQQVYDVLTILTTSIIGLVPSIVVGGDSKKSEKARIRKGVNILVGTPGRLLDHINSTNNLKLDKVEFLIMDEADRVLDAGFEKDVIEIINHVNKNRTSILVSATLTESVKKLSNLALKNPVFIDGDKRENAKERKKLKLIKEEENNQEKTEKIINEDKIEDKLILPSTLKQYAMLITDKYRLAYLIACLRTFLKESIQRKIIVFFSCIQSVNYHYSLFSQLQFMDKTPILPETSLFRLHGDLTTVERHDGMQKFIKSKKAVLFTTDVAARGIDLKDIDWIIQYDPPGETSEYIHRVGRTARIGRNGNSLLMLLESEGEYVNLLRNEGVIIEEMKRDEVVKSLNMAGGDKKVISRLHEMQLQVEKLLIDNEELKEMAIKSFQAHLRSYTTHRGELRKIFSIKKLHIGHICKSFGIRDTPTSVMSVIKKQDGFLTKPKEKKKELKEGMRKMSEFDAGIITKKKKKR</sequence>
<evidence type="ECO:0000313" key="12">
    <source>
        <dbReference type="Proteomes" id="UP000078387"/>
    </source>
</evidence>
<dbReference type="Pfam" id="PF13959">
    <property type="entry name" value="CTE_SPB4"/>
    <property type="match status" value="1"/>
</dbReference>
<keyword evidence="3 6" id="KW-0347">Helicase</keyword>
<dbReference type="VEuPathDB" id="AmoebaDB:KM1_099900"/>
<comment type="similarity">
    <text evidence="6">Belongs to the DEAD box helicase family.</text>
</comment>
<comment type="catalytic activity">
    <reaction evidence="7">
        <text>ATP + H2O = ADP + phosphate + H(+)</text>
        <dbReference type="Rhea" id="RHEA:13065"/>
        <dbReference type="ChEBI" id="CHEBI:15377"/>
        <dbReference type="ChEBI" id="CHEBI:15378"/>
        <dbReference type="ChEBI" id="CHEBI:30616"/>
        <dbReference type="ChEBI" id="CHEBI:43474"/>
        <dbReference type="ChEBI" id="CHEBI:456216"/>
        <dbReference type="EC" id="3.6.4.13"/>
    </reaction>
</comment>
<accession>A0A5K1USR0</accession>
<dbReference type="PROSITE" id="PS51194">
    <property type="entry name" value="HELICASE_CTER"/>
    <property type="match status" value="1"/>
</dbReference>
<evidence type="ECO:0000256" key="4">
    <source>
        <dbReference type="ARBA" id="ARBA00022840"/>
    </source>
</evidence>
<evidence type="ECO:0000256" key="5">
    <source>
        <dbReference type="ARBA" id="ARBA00022884"/>
    </source>
</evidence>
<keyword evidence="4 6" id="KW-0067">ATP-binding</keyword>
<dbReference type="InterPro" id="IPR027417">
    <property type="entry name" value="P-loop_NTPase"/>
</dbReference>
<evidence type="ECO:0000256" key="1">
    <source>
        <dbReference type="ARBA" id="ARBA00022741"/>
    </source>
</evidence>
<dbReference type="InterPro" id="IPR025313">
    <property type="entry name" value="SPB4-like_CTE"/>
</dbReference>
<dbReference type="Pfam" id="PF00271">
    <property type="entry name" value="Helicase_C"/>
    <property type="match status" value="1"/>
</dbReference>
<dbReference type="VEuPathDB" id="AmoebaDB:EHI7A_052200"/>
<proteinExistence type="inferred from homology"/>
<dbReference type="PANTHER" id="PTHR24031">
    <property type="entry name" value="RNA HELICASE"/>
    <property type="match status" value="1"/>
</dbReference>
<evidence type="ECO:0000259" key="9">
    <source>
        <dbReference type="PROSITE" id="PS51192"/>
    </source>
</evidence>